<evidence type="ECO:0000313" key="3">
    <source>
        <dbReference type="Proteomes" id="UP000604001"/>
    </source>
</evidence>
<keyword evidence="1" id="KW-1133">Transmembrane helix</keyword>
<dbReference type="InterPro" id="IPR032820">
    <property type="entry name" value="ATPase_put"/>
</dbReference>
<sequence length="54" mass="5577">MVAGVLLYGGAGWLADRWLGTSYLVAIGIVIGAGLSLYAVVKQFGHVPSSSPEK</sequence>
<keyword evidence="3" id="KW-1185">Reference proteome</keyword>
<accession>A0ABR6U9B6</accession>
<evidence type="ECO:0000313" key="2">
    <source>
        <dbReference type="EMBL" id="MBC2960723.1"/>
    </source>
</evidence>
<dbReference type="EMBL" id="JACMYC010000005">
    <property type="protein sequence ID" value="MBC2960723.1"/>
    <property type="molecule type" value="Genomic_DNA"/>
</dbReference>
<gene>
    <name evidence="2" type="ORF">H7344_10505</name>
</gene>
<protein>
    <submittedName>
        <fullName evidence="2">AtpZ/AtpI family protein</fullName>
    </submittedName>
</protein>
<dbReference type="Proteomes" id="UP000604001">
    <property type="component" value="Unassembled WGS sequence"/>
</dbReference>
<proteinExistence type="predicted"/>
<name>A0ABR6U9B6_9ACTN</name>
<keyword evidence="1" id="KW-0472">Membrane</keyword>
<comment type="caution">
    <text evidence="2">The sequence shown here is derived from an EMBL/GenBank/DDBJ whole genome shotgun (WGS) entry which is preliminary data.</text>
</comment>
<evidence type="ECO:0000256" key="1">
    <source>
        <dbReference type="SAM" id="Phobius"/>
    </source>
</evidence>
<organism evidence="2 3">
    <name type="scientific">Nocardioides deserti</name>
    <dbReference type="NCBI Taxonomy" id="1588644"/>
    <lineage>
        <taxon>Bacteria</taxon>
        <taxon>Bacillati</taxon>
        <taxon>Actinomycetota</taxon>
        <taxon>Actinomycetes</taxon>
        <taxon>Propionibacteriales</taxon>
        <taxon>Nocardioidaceae</taxon>
        <taxon>Nocardioides</taxon>
    </lineage>
</organism>
<keyword evidence="1" id="KW-0812">Transmembrane</keyword>
<feature type="transmembrane region" description="Helical" evidence="1">
    <location>
        <begin position="20"/>
        <end position="41"/>
    </location>
</feature>
<dbReference type="Pfam" id="PF09527">
    <property type="entry name" value="ATPase_gene1"/>
    <property type="match status" value="1"/>
</dbReference>
<reference evidence="2 3" key="1">
    <citation type="submission" date="2020-08" db="EMBL/GenBank/DDBJ databases">
        <title>novel species in genus Nocardioides.</title>
        <authorList>
            <person name="Zhang G."/>
        </authorList>
    </citation>
    <scope>NUCLEOTIDE SEQUENCE [LARGE SCALE GENOMIC DNA]</scope>
    <source>
        <strain evidence="2 3">SC8A-24</strain>
    </source>
</reference>